<gene>
    <name evidence="1" type="ORF">NFRAN_3120</name>
</gene>
<dbReference type="AlphaFoldDB" id="A0A484IF81"/>
<organism evidence="1 2">
    <name type="scientific">Candidatus Nitrosocosmicus franklandianus</name>
    <dbReference type="NCBI Taxonomy" id="1798806"/>
    <lineage>
        <taxon>Archaea</taxon>
        <taxon>Nitrososphaerota</taxon>
        <taxon>Nitrososphaeria</taxon>
        <taxon>Nitrososphaerales</taxon>
        <taxon>Nitrososphaeraceae</taxon>
        <taxon>Candidatus Nitrosocosmicus</taxon>
    </lineage>
</organism>
<proteinExistence type="predicted"/>
<accession>A0A484IF81</accession>
<dbReference type="KEGG" id="nfn:NFRAN_3120"/>
<dbReference type="PANTHER" id="PTHR11203:SF37">
    <property type="entry name" value="INTEGRATOR COMPLEX SUBUNIT 11"/>
    <property type="match status" value="1"/>
</dbReference>
<sequence length="350" mass="40329">MSYQISVDSRNQIYLTSGETKIYLDPRNLSSENFVFISHAHSDHLVSKSSLKKLNLKKKIMCSQETIAIANIRGHVFDTFEDCHGNFKFIDTGHILGSRGLLIEDKILYTGDLSIRERAFISKPIIPKVETLIIESTFGKREYIFPPLNRVIHEVNSLISSMYDRGVPVILMGYSLGKAQILTSLFGSWKPLIVHDEILKFNQVYRKFGINLEEELPLTFAMEKGILNKKPWILIHPLVNSNHVIINMLKKKYGAITIGFSGWGVKKNYKYMMNLDHVFPFSDHCDFKELLEVVTKCKPNKIYTFHGFEVEFARELVNMGYDAEPAIHRNQYPIQKVKNSSKIELMDTYL</sequence>
<name>A0A484IF81_9ARCH</name>
<keyword evidence="2" id="KW-1185">Reference proteome</keyword>
<dbReference type="PANTHER" id="PTHR11203">
    <property type="entry name" value="CLEAVAGE AND POLYADENYLATION SPECIFICITY FACTOR FAMILY MEMBER"/>
    <property type="match status" value="1"/>
</dbReference>
<dbReference type="Gene3D" id="3.60.15.10">
    <property type="entry name" value="Ribonuclease Z/Hydroxyacylglutathione hydrolase-like"/>
    <property type="match status" value="2"/>
</dbReference>
<dbReference type="EMBL" id="LR216287">
    <property type="protein sequence ID" value="VFJ15438.1"/>
    <property type="molecule type" value="Genomic_DNA"/>
</dbReference>
<reference evidence="1 2" key="1">
    <citation type="submission" date="2019-02" db="EMBL/GenBank/DDBJ databases">
        <authorList>
            <person name="Lehtovirta-Morley E L."/>
        </authorList>
    </citation>
    <scope>NUCLEOTIDE SEQUENCE [LARGE SCALE GENOMIC DNA]</scope>
    <source>
        <strain evidence="1">NFRAN1</strain>
    </source>
</reference>
<evidence type="ECO:0000313" key="2">
    <source>
        <dbReference type="Proteomes" id="UP000294299"/>
    </source>
</evidence>
<evidence type="ECO:0000313" key="1">
    <source>
        <dbReference type="EMBL" id="VFJ15438.1"/>
    </source>
</evidence>
<dbReference type="SUPFAM" id="SSF56281">
    <property type="entry name" value="Metallo-hydrolase/oxidoreductase"/>
    <property type="match status" value="1"/>
</dbReference>
<protein>
    <submittedName>
        <fullName evidence="1">Beta-lactamase superfamily domain protein</fullName>
    </submittedName>
</protein>
<dbReference type="InterPro" id="IPR036866">
    <property type="entry name" value="RibonucZ/Hydroxyglut_hydro"/>
</dbReference>
<dbReference type="GO" id="GO:0004521">
    <property type="term" value="F:RNA endonuclease activity"/>
    <property type="evidence" value="ECO:0007669"/>
    <property type="project" value="TreeGrafter"/>
</dbReference>
<dbReference type="InterPro" id="IPR050698">
    <property type="entry name" value="MBL"/>
</dbReference>
<dbReference type="Proteomes" id="UP000294299">
    <property type="component" value="Chromosome NFRAN"/>
</dbReference>